<accession>A0A385YPV7</accession>
<dbReference type="InterPro" id="IPR016786">
    <property type="entry name" value="YdeI_bac"/>
</dbReference>
<dbReference type="Gene3D" id="3.90.1150.200">
    <property type="match status" value="1"/>
</dbReference>
<dbReference type="SUPFAM" id="SSF159888">
    <property type="entry name" value="YdhG-like"/>
    <property type="match status" value="1"/>
</dbReference>
<evidence type="ECO:0000259" key="1">
    <source>
        <dbReference type="Pfam" id="PF08818"/>
    </source>
</evidence>
<dbReference type="Pfam" id="PF08818">
    <property type="entry name" value="DUF1801"/>
    <property type="match status" value="1"/>
</dbReference>
<dbReference type="InterPro" id="IPR014922">
    <property type="entry name" value="YdhG-like"/>
</dbReference>
<dbReference type="EMBL" id="CP032418">
    <property type="protein sequence ID" value="AYC28481.1"/>
    <property type="molecule type" value="Genomic_DNA"/>
</dbReference>
<evidence type="ECO:0000313" key="3">
    <source>
        <dbReference type="Proteomes" id="UP000265725"/>
    </source>
</evidence>
<gene>
    <name evidence="2" type="ORF">D3873_00825</name>
</gene>
<dbReference type="Proteomes" id="UP000265725">
    <property type="component" value="Chromosome"/>
</dbReference>
<proteinExistence type="predicted"/>
<protein>
    <recommendedName>
        <fullName evidence="1">YdhG-like domain-containing protein</fullName>
    </recommendedName>
</protein>
<dbReference type="RefSeq" id="WP_119882226.1">
    <property type="nucleotide sequence ID" value="NZ_CP032418.1"/>
</dbReference>
<dbReference type="OrthoDB" id="214150at2"/>
<keyword evidence="3" id="KW-1185">Reference proteome</keyword>
<feature type="domain" description="YdhG-like" evidence="1">
    <location>
        <begin position="19"/>
        <end position="116"/>
    </location>
</feature>
<reference evidence="3" key="1">
    <citation type="submission" date="2018-09" db="EMBL/GenBank/DDBJ databases">
        <authorList>
            <person name="Zhu H."/>
        </authorList>
    </citation>
    <scope>NUCLEOTIDE SEQUENCE [LARGE SCALE GENOMIC DNA]</scope>
    <source>
        <strain evidence="3">K2R23-3</strain>
    </source>
</reference>
<organism evidence="2 3">
    <name type="scientific">Paenisporosarcina cavernae</name>
    <dbReference type="NCBI Taxonomy" id="2320858"/>
    <lineage>
        <taxon>Bacteria</taxon>
        <taxon>Bacillati</taxon>
        <taxon>Bacillota</taxon>
        <taxon>Bacilli</taxon>
        <taxon>Bacillales</taxon>
        <taxon>Caryophanaceae</taxon>
        <taxon>Paenisporosarcina</taxon>
    </lineage>
</organism>
<sequence>MTAEKHPNVELYLEKATKWKEEVTILRELMLETGLTEDYKWMNPCYTLEGKNIVLIHCFKEYCALLFFKGSLLTDPHHYLVIQTENVQARRQLRFTKASEIVSMKSEILDFVQQAIDVEKSGKQVPMKTTKEFEMPEEFQQKLEESEALKEAFESLTPGRQRAYLLHFAGAKQSKTRLARVEKYIPHILNGKGLND</sequence>
<dbReference type="AlphaFoldDB" id="A0A385YPV7"/>
<dbReference type="KEGG" id="paek:D3873_00825"/>
<evidence type="ECO:0000313" key="2">
    <source>
        <dbReference type="EMBL" id="AYC28481.1"/>
    </source>
</evidence>
<dbReference type="PIRSF" id="PIRSF021308">
    <property type="entry name" value="UCP021308"/>
    <property type="match status" value="1"/>
</dbReference>
<name>A0A385YPV7_9BACL</name>
<dbReference type="Pfam" id="PF13376">
    <property type="entry name" value="OmdA"/>
    <property type="match status" value="1"/>
</dbReference>